<dbReference type="InParanoid" id="A0A409XLD1"/>
<accession>A0A409XLD1</accession>
<dbReference type="AlphaFoldDB" id="A0A409XLD1"/>
<feature type="region of interest" description="Disordered" evidence="1">
    <location>
        <begin position="91"/>
        <end position="112"/>
    </location>
</feature>
<reference evidence="2 3" key="1">
    <citation type="journal article" date="2018" name="Evol. Lett.">
        <title>Horizontal gene cluster transfer increased hallucinogenic mushroom diversity.</title>
        <authorList>
            <person name="Reynolds H.T."/>
            <person name="Vijayakumar V."/>
            <person name="Gluck-Thaler E."/>
            <person name="Korotkin H.B."/>
            <person name="Matheny P.B."/>
            <person name="Slot J.C."/>
        </authorList>
    </citation>
    <scope>NUCLEOTIDE SEQUENCE [LARGE SCALE GENOMIC DNA]</scope>
    <source>
        <strain evidence="2 3">2631</strain>
    </source>
</reference>
<feature type="region of interest" description="Disordered" evidence="1">
    <location>
        <begin position="19"/>
        <end position="55"/>
    </location>
</feature>
<gene>
    <name evidence="2" type="ORF">CVT25_012959</name>
</gene>
<evidence type="ECO:0000313" key="3">
    <source>
        <dbReference type="Proteomes" id="UP000283269"/>
    </source>
</evidence>
<keyword evidence="3" id="KW-1185">Reference proteome</keyword>
<proteinExistence type="predicted"/>
<comment type="caution">
    <text evidence="2">The sequence shown here is derived from an EMBL/GenBank/DDBJ whole genome shotgun (WGS) entry which is preliminary data.</text>
</comment>
<dbReference type="Proteomes" id="UP000283269">
    <property type="component" value="Unassembled WGS sequence"/>
</dbReference>
<sequence length="135" mass="15277">MPIRSIRKRWTDQLTETYTRQQHRKLERELASDDDSPSTGMSEGSDHDPLADLNDPATFEAAIASVQQELEDLSLDLEIEMLDLKMSNNVDMDMDMEGSPSPTSPSSPTLSDVEDDIKSIARQWLSTLIQYMQDN</sequence>
<organism evidence="2 3">
    <name type="scientific">Psilocybe cyanescens</name>
    <dbReference type="NCBI Taxonomy" id="93625"/>
    <lineage>
        <taxon>Eukaryota</taxon>
        <taxon>Fungi</taxon>
        <taxon>Dikarya</taxon>
        <taxon>Basidiomycota</taxon>
        <taxon>Agaricomycotina</taxon>
        <taxon>Agaricomycetes</taxon>
        <taxon>Agaricomycetidae</taxon>
        <taxon>Agaricales</taxon>
        <taxon>Agaricineae</taxon>
        <taxon>Strophariaceae</taxon>
        <taxon>Psilocybe</taxon>
    </lineage>
</organism>
<feature type="compositionally biased region" description="Low complexity" evidence="1">
    <location>
        <begin position="99"/>
        <end position="109"/>
    </location>
</feature>
<evidence type="ECO:0000313" key="2">
    <source>
        <dbReference type="EMBL" id="PPQ91605.1"/>
    </source>
</evidence>
<dbReference type="EMBL" id="NHYD01001274">
    <property type="protein sequence ID" value="PPQ91605.1"/>
    <property type="molecule type" value="Genomic_DNA"/>
</dbReference>
<protein>
    <submittedName>
        <fullName evidence="2">Uncharacterized protein</fullName>
    </submittedName>
</protein>
<evidence type="ECO:0000256" key="1">
    <source>
        <dbReference type="SAM" id="MobiDB-lite"/>
    </source>
</evidence>
<name>A0A409XLD1_PSICY</name>